<evidence type="ECO:0000313" key="2">
    <source>
        <dbReference type="EMBL" id="CAH1795545.1"/>
    </source>
</evidence>
<dbReference type="OrthoDB" id="6108862at2759"/>
<dbReference type="GO" id="GO:0000209">
    <property type="term" value="P:protein polyubiquitination"/>
    <property type="evidence" value="ECO:0007669"/>
    <property type="project" value="TreeGrafter"/>
</dbReference>
<feature type="compositionally biased region" description="Basic and acidic residues" evidence="1">
    <location>
        <begin position="188"/>
        <end position="201"/>
    </location>
</feature>
<dbReference type="PANTHER" id="PTHR24104">
    <property type="entry name" value="E3 UBIQUITIN-PROTEIN LIGASE NHLRC1-RELATED"/>
    <property type="match status" value="1"/>
</dbReference>
<dbReference type="SUPFAM" id="SSF101898">
    <property type="entry name" value="NHL repeat"/>
    <property type="match status" value="1"/>
</dbReference>
<organism evidence="2 3">
    <name type="scientific">Owenia fusiformis</name>
    <name type="common">Polychaete worm</name>
    <dbReference type="NCBI Taxonomy" id="6347"/>
    <lineage>
        <taxon>Eukaryota</taxon>
        <taxon>Metazoa</taxon>
        <taxon>Spiralia</taxon>
        <taxon>Lophotrochozoa</taxon>
        <taxon>Annelida</taxon>
        <taxon>Polychaeta</taxon>
        <taxon>Sedentaria</taxon>
        <taxon>Canalipalpata</taxon>
        <taxon>Sabellida</taxon>
        <taxon>Oweniida</taxon>
        <taxon>Oweniidae</taxon>
        <taxon>Owenia</taxon>
    </lineage>
</organism>
<feature type="compositionally biased region" description="Basic and acidic residues" evidence="1">
    <location>
        <begin position="228"/>
        <end position="244"/>
    </location>
</feature>
<dbReference type="AlphaFoldDB" id="A0A8J1UB70"/>
<feature type="region of interest" description="Disordered" evidence="1">
    <location>
        <begin position="184"/>
        <end position="284"/>
    </location>
</feature>
<dbReference type="InterPro" id="IPR011042">
    <property type="entry name" value="6-blade_b-propeller_TolB-like"/>
</dbReference>
<gene>
    <name evidence="2" type="ORF">OFUS_LOCUS20072</name>
</gene>
<dbReference type="GO" id="GO:0061630">
    <property type="term" value="F:ubiquitin protein ligase activity"/>
    <property type="evidence" value="ECO:0007669"/>
    <property type="project" value="TreeGrafter"/>
</dbReference>
<comment type="caution">
    <text evidence="2">The sequence shown here is derived from an EMBL/GenBank/DDBJ whole genome shotgun (WGS) entry which is preliminary data.</text>
</comment>
<dbReference type="Gene3D" id="2.120.10.30">
    <property type="entry name" value="TolB, C-terminal domain"/>
    <property type="match status" value="1"/>
</dbReference>
<sequence length="545" mass="61322">MMAELSQNQENFLKLKSHLGELELARAACSKEEDIIKQTMKQSLDDISNECRMFHKYIDNYYDKLNKSLTDASKSFCYKLRKQNDLIQSRILTIDPMIKAYSGVPLNMGQIEGDYLKMQECMRNEIETCESMSLRAEVRAEDTNTQFKAGKALDTEIILGTLEKYNPKDIEYVLPEEKTKGLNLCGVTKDEEHKVPTKEQPNKASQRKSMTNPKDKETEASKSSLPLSHDKDHVKPIEPSEDPKLPMSNENAPSGAATSAQIGQSSENAKLPIPNTPSATKGDLVPSKILSINPIPPIVDDLIQAVFHIAPIGKNMLIVVRNKQAQIFCKNFKLRKTLKKDLNPLRAAVTQDDHMAFSDKDRRVVKIYQPGGKQRDAREIGKGKLVEPWAIAVNTCNELVVADISQGNPRLLYFDLNDPSGKCIKIQRRLFNDAIYMVTNSKDDVIIADHILNTVICVNRDGKVQWMYDDIVAQPTVCVDSYDHVIVGDVDGDKIDLLSPDGKFIRRILSANTLNTHVMCVAVDQKGHLLVGDEMSNIYTLQYRR</sequence>
<name>A0A8J1UB70_OWEFU</name>
<dbReference type="GO" id="GO:0043161">
    <property type="term" value="P:proteasome-mediated ubiquitin-dependent protein catabolic process"/>
    <property type="evidence" value="ECO:0007669"/>
    <property type="project" value="TreeGrafter"/>
</dbReference>
<dbReference type="PANTHER" id="PTHR24104:SF59">
    <property type="entry name" value="TRIPARTITE MOTIF-CONTAINING PROTEIN 2-LIKE"/>
    <property type="match status" value="1"/>
</dbReference>
<feature type="compositionally biased region" description="Polar residues" evidence="1">
    <location>
        <begin position="248"/>
        <end position="268"/>
    </location>
</feature>
<accession>A0A8J1UB70</accession>
<evidence type="ECO:0000256" key="1">
    <source>
        <dbReference type="SAM" id="MobiDB-lite"/>
    </source>
</evidence>
<feature type="compositionally biased region" description="Polar residues" evidence="1">
    <location>
        <begin position="202"/>
        <end position="212"/>
    </location>
</feature>
<dbReference type="Proteomes" id="UP000749559">
    <property type="component" value="Unassembled WGS sequence"/>
</dbReference>
<proteinExistence type="predicted"/>
<dbReference type="InterPro" id="IPR050952">
    <property type="entry name" value="TRIM-NHL_E3_ligases"/>
</dbReference>
<dbReference type="EMBL" id="CAIIXF020000009">
    <property type="protein sequence ID" value="CAH1795545.1"/>
    <property type="molecule type" value="Genomic_DNA"/>
</dbReference>
<protein>
    <submittedName>
        <fullName evidence="2">Uncharacterized protein</fullName>
    </submittedName>
</protein>
<evidence type="ECO:0000313" key="3">
    <source>
        <dbReference type="Proteomes" id="UP000749559"/>
    </source>
</evidence>
<keyword evidence="3" id="KW-1185">Reference proteome</keyword>
<reference evidence="2" key="1">
    <citation type="submission" date="2022-03" db="EMBL/GenBank/DDBJ databases">
        <authorList>
            <person name="Martin C."/>
        </authorList>
    </citation>
    <scope>NUCLEOTIDE SEQUENCE</scope>
</reference>